<evidence type="ECO:0000313" key="3">
    <source>
        <dbReference type="Proteomes" id="UP000236290"/>
    </source>
</evidence>
<proteinExistence type="predicted"/>
<dbReference type="Proteomes" id="UP000236290">
    <property type="component" value="Unassembled WGS sequence"/>
</dbReference>
<feature type="region of interest" description="Disordered" evidence="1">
    <location>
        <begin position="169"/>
        <end position="197"/>
    </location>
</feature>
<feature type="region of interest" description="Disordered" evidence="1">
    <location>
        <begin position="273"/>
        <end position="352"/>
    </location>
</feature>
<reference evidence="2 3" key="1">
    <citation type="submission" date="2017-02" db="EMBL/GenBank/DDBJ databases">
        <title>Genomes of Trichoderma spp. with biocontrol activity.</title>
        <authorList>
            <person name="Gardiner D."/>
            <person name="Kazan K."/>
            <person name="Vos C."/>
            <person name="Harvey P."/>
        </authorList>
    </citation>
    <scope>NUCLEOTIDE SEQUENCE [LARGE SCALE GENOMIC DNA]</scope>
    <source>
        <strain evidence="2 3">Tr1</strain>
    </source>
</reference>
<gene>
    <name evidence="2" type="ORF">THARTR1_10369</name>
</gene>
<feature type="compositionally biased region" description="Polar residues" evidence="1">
    <location>
        <begin position="277"/>
        <end position="312"/>
    </location>
</feature>
<evidence type="ECO:0000256" key="1">
    <source>
        <dbReference type="SAM" id="MobiDB-lite"/>
    </source>
</evidence>
<dbReference type="PANTHER" id="PTHR35391:SF5">
    <property type="entry name" value="DUF6590 DOMAIN-CONTAINING PROTEIN"/>
    <property type="match status" value="1"/>
</dbReference>
<dbReference type="OrthoDB" id="20872at2759"/>
<sequence length="377" mass="42082">MSASTSILSLSQQCVGKLHEAMGTKDDTENQRLLKNQRLLENRHLLESRFASFNLWVDNVGAMAQPGASLDSRLRSRPDDLDLVRSILSLFSDFIDEYVTAVQNGLPMEEELGNIDAVVRNLAKIGVAIRRAGKASRSRRAHQSFNPDEHHEFKRHLECLILLRPNEDQPQLSEVEKSSDGERIDGPSTKSSEKHDVLKTKLEQLAKSRMDGLDSSRLNEIQKRLVDANLRRRHNFLLAQKRSQHLKKTAQIELKVDEVQLEVVPSGVTEAIPTADATDQTKIPASLKPNDQPTKSKTPPTVTGHTIASTAEGTLDFKMANSQQRAPTTARSQISRIATDTEFPKPPSSSQNQLMFKCPCCCQSLPSEDFTSAGRWR</sequence>
<dbReference type="AlphaFoldDB" id="A0A2K0TRS2"/>
<dbReference type="EMBL" id="MTYI01000242">
    <property type="protein sequence ID" value="PNP48228.1"/>
    <property type="molecule type" value="Genomic_DNA"/>
</dbReference>
<evidence type="ECO:0000313" key="2">
    <source>
        <dbReference type="EMBL" id="PNP48228.1"/>
    </source>
</evidence>
<feature type="compositionally biased region" description="Basic and acidic residues" evidence="1">
    <location>
        <begin position="174"/>
        <end position="197"/>
    </location>
</feature>
<dbReference type="PANTHER" id="PTHR35391">
    <property type="entry name" value="C2H2-TYPE DOMAIN-CONTAINING PROTEIN-RELATED"/>
    <property type="match status" value="1"/>
</dbReference>
<name>A0A2K0TRS2_TRIHA</name>
<accession>A0A2K0TRS2</accession>
<feature type="compositionally biased region" description="Polar residues" evidence="1">
    <location>
        <begin position="320"/>
        <end position="338"/>
    </location>
</feature>
<comment type="caution">
    <text evidence="2">The sequence shown here is derived from an EMBL/GenBank/DDBJ whole genome shotgun (WGS) entry which is preliminary data.</text>
</comment>
<organism evidence="2 3">
    <name type="scientific">Trichoderma harzianum</name>
    <name type="common">Hypocrea lixii</name>
    <dbReference type="NCBI Taxonomy" id="5544"/>
    <lineage>
        <taxon>Eukaryota</taxon>
        <taxon>Fungi</taxon>
        <taxon>Dikarya</taxon>
        <taxon>Ascomycota</taxon>
        <taxon>Pezizomycotina</taxon>
        <taxon>Sordariomycetes</taxon>
        <taxon>Hypocreomycetidae</taxon>
        <taxon>Hypocreales</taxon>
        <taxon>Hypocreaceae</taxon>
        <taxon>Trichoderma</taxon>
    </lineage>
</organism>
<protein>
    <submittedName>
        <fullName evidence="2">Uncharacterized protein</fullName>
    </submittedName>
</protein>